<name>C6SGH7_NEIME</name>
<dbReference type="Pfam" id="PF03446">
    <property type="entry name" value="NAD_binding_2"/>
    <property type="match status" value="1"/>
</dbReference>
<dbReference type="SMART" id="SM01350">
    <property type="entry name" value="6PGD"/>
    <property type="match status" value="1"/>
</dbReference>
<dbReference type="PRINTS" id="PR00076">
    <property type="entry name" value="6PGDHDRGNASE"/>
</dbReference>
<dbReference type="Gene3D" id="3.40.50.720">
    <property type="entry name" value="NAD(P)-binding Rossmann-like Domain"/>
    <property type="match status" value="1"/>
</dbReference>
<dbReference type="FunFam" id="3.40.50.720:FF:000007">
    <property type="entry name" value="6-phosphogluconate dehydrogenase, decarboxylating"/>
    <property type="match status" value="1"/>
</dbReference>
<comment type="catalytic activity">
    <reaction evidence="11">
        <text>lipid IVA (E. coli) + CMP-3-deoxy-beta-D-manno-octulosonate = alpha-Kdo-(2-&gt;6)-lipid IVA (E. coli) + CMP + H(+)</text>
        <dbReference type="Rhea" id="RHEA:28066"/>
        <dbReference type="ChEBI" id="CHEBI:15378"/>
        <dbReference type="ChEBI" id="CHEBI:58603"/>
        <dbReference type="ChEBI" id="CHEBI:60364"/>
        <dbReference type="ChEBI" id="CHEBI:60377"/>
        <dbReference type="ChEBI" id="CHEBI:85987"/>
        <dbReference type="EC" id="2.4.99.12"/>
    </reaction>
</comment>
<evidence type="ECO:0000256" key="5">
    <source>
        <dbReference type="ARBA" id="ARBA00011738"/>
    </source>
</evidence>
<evidence type="ECO:0000256" key="3">
    <source>
        <dbReference type="ARBA" id="ARBA00004874"/>
    </source>
</evidence>
<dbReference type="SUPFAM" id="SSF48179">
    <property type="entry name" value="6-phosphogluconate dehydrogenase C-terminal domain-like"/>
    <property type="match status" value="1"/>
</dbReference>
<gene>
    <name evidence="14" type="primary">gnd</name>
    <name evidence="14" type="ORF">NMW_0043</name>
</gene>
<dbReference type="UniPathway" id="UPA00115">
    <property type="reaction ID" value="UER00410"/>
</dbReference>
<dbReference type="InterPro" id="IPR006115">
    <property type="entry name" value="6PGDH_NADP-bd"/>
</dbReference>
<dbReference type="NCBIfam" id="NF006765">
    <property type="entry name" value="PRK09287.1"/>
    <property type="match status" value="1"/>
</dbReference>
<dbReference type="PROSITE" id="PS00461">
    <property type="entry name" value="6PGD"/>
    <property type="match status" value="1"/>
</dbReference>
<evidence type="ECO:0000256" key="7">
    <source>
        <dbReference type="ARBA" id="ARBA00023002"/>
    </source>
</evidence>
<keyword evidence="6" id="KW-0808">Transferase</keyword>
<keyword evidence="9 12" id="KW-0570">Pentose shunt</keyword>
<dbReference type="GO" id="GO:0043842">
    <property type="term" value="F:Kdo transferase activity"/>
    <property type="evidence" value="ECO:0007669"/>
    <property type="project" value="UniProtKB-EC"/>
</dbReference>
<evidence type="ECO:0000256" key="9">
    <source>
        <dbReference type="ARBA" id="ARBA00023126"/>
    </source>
</evidence>
<dbReference type="InterPro" id="IPR036291">
    <property type="entry name" value="NAD(P)-bd_dom_sf"/>
</dbReference>
<dbReference type="InterPro" id="IPR008927">
    <property type="entry name" value="6-PGluconate_DH-like_C_sf"/>
</dbReference>
<dbReference type="PANTHER" id="PTHR11811">
    <property type="entry name" value="6-PHOSPHOGLUCONATE DEHYDROGENASE"/>
    <property type="match status" value="1"/>
</dbReference>
<dbReference type="NCBIfam" id="TIGR00873">
    <property type="entry name" value="gnd"/>
    <property type="match status" value="1"/>
</dbReference>
<organism evidence="14">
    <name type="scientific">Neisseria meningitidis alpha275</name>
    <dbReference type="NCBI Taxonomy" id="295996"/>
    <lineage>
        <taxon>Bacteria</taxon>
        <taxon>Pseudomonadati</taxon>
        <taxon>Pseudomonadota</taxon>
        <taxon>Betaproteobacteria</taxon>
        <taxon>Neisseriales</taxon>
        <taxon>Neisseriaceae</taxon>
        <taxon>Neisseria</taxon>
    </lineage>
</organism>
<dbReference type="InterPro" id="IPR006183">
    <property type="entry name" value="Pgluconate_DH"/>
</dbReference>
<dbReference type="FunFam" id="3.40.50.11720:FF:000001">
    <property type="entry name" value="3-deoxy-D-manno-octulosonic acid transferase"/>
    <property type="match status" value="1"/>
</dbReference>
<evidence type="ECO:0000256" key="10">
    <source>
        <dbReference type="ARBA" id="ARBA00048640"/>
    </source>
</evidence>
<dbReference type="GO" id="GO:0004616">
    <property type="term" value="F:phosphogluconate dehydrogenase (decarboxylating) activity"/>
    <property type="evidence" value="ECO:0007669"/>
    <property type="project" value="UniProtKB-EC"/>
</dbReference>
<dbReference type="EC" id="1.1.1.44" evidence="12"/>
<dbReference type="CAZy" id="GT30">
    <property type="family name" value="Glycosyltransferase Family 30"/>
</dbReference>
<dbReference type="Gene3D" id="3.40.50.2000">
    <property type="entry name" value="Glycogen Phosphorylase B"/>
    <property type="match status" value="1"/>
</dbReference>
<dbReference type="NCBIfam" id="NF004386">
    <property type="entry name" value="PRK05749.1-2"/>
    <property type="match status" value="1"/>
</dbReference>
<evidence type="ECO:0000256" key="6">
    <source>
        <dbReference type="ARBA" id="ARBA00022679"/>
    </source>
</evidence>
<dbReference type="Pfam" id="PF04413">
    <property type="entry name" value="Glycos_transf_N"/>
    <property type="match status" value="1"/>
</dbReference>
<dbReference type="InterPro" id="IPR038107">
    <property type="entry name" value="Glycos_transf_N_sf"/>
</dbReference>
<dbReference type="EMBL" id="AM889138">
    <property type="protein sequence ID" value="CBA03971.1"/>
    <property type="molecule type" value="Genomic_DNA"/>
</dbReference>
<dbReference type="InterPro" id="IPR006113">
    <property type="entry name" value="6PGDH_Gnd/GntZ"/>
</dbReference>
<evidence type="ECO:0000256" key="4">
    <source>
        <dbReference type="ARBA" id="ARBA00008419"/>
    </source>
</evidence>
<dbReference type="AlphaFoldDB" id="C6SGH7"/>
<dbReference type="GO" id="GO:0019521">
    <property type="term" value="P:D-gluconate metabolic process"/>
    <property type="evidence" value="ECO:0007669"/>
    <property type="project" value="UniProtKB-KW"/>
</dbReference>
<comment type="pathway">
    <text evidence="3 12">Carbohydrate degradation; pentose phosphate pathway; D-ribulose 5-phosphate from D-glucose 6-phosphate (oxidative stage): step 3/3.</text>
</comment>
<keyword evidence="7 12" id="KW-0560">Oxidoreductase</keyword>
<evidence type="ECO:0000256" key="11">
    <source>
        <dbReference type="ARBA" id="ARBA00049183"/>
    </source>
</evidence>
<dbReference type="GO" id="GO:0006098">
    <property type="term" value="P:pentose-phosphate shunt"/>
    <property type="evidence" value="ECO:0007669"/>
    <property type="project" value="UniProtKB-UniPathway"/>
</dbReference>
<comment type="similarity">
    <text evidence="4 12">Belongs to the 6-phosphogluconate dehydrogenase family.</text>
</comment>
<dbReference type="InterPro" id="IPR013328">
    <property type="entry name" value="6PGD_dom2"/>
</dbReference>
<dbReference type="Pfam" id="PF00393">
    <property type="entry name" value="6PGD"/>
    <property type="match status" value="1"/>
</dbReference>
<evidence type="ECO:0000256" key="12">
    <source>
        <dbReference type="RuleBase" id="RU000485"/>
    </source>
</evidence>
<feature type="domain" description="6-phosphogluconate dehydrogenase C-terminal" evidence="13">
    <location>
        <begin position="179"/>
        <end position="435"/>
    </location>
</feature>
<evidence type="ECO:0000256" key="2">
    <source>
        <dbReference type="ARBA" id="ARBA00004713"/>
    </source>
</evidence>
<comment type="catalytic activity">
    <reaction evidence="10 12">
        <text>6-phospho-D-gluconate + NADP(+) = D-ribulose 5-phosphate + CO2 + NADPH</text>
        <dbReference type="Rhea" id="RHEA:10116"/>
        <dbReference type="ChEBI" id="CHEBI:16526"/>
        <dbReference type="ChEBI" id="CHEBI:57783"/>
        <dbReference type="ChEBI" id="CHEBI:58121"/>
        <dbReference type="ChEBI" id="CHEBI:58349"/>
        <dbReference type="ChEBI" id="CHEBI:58759"/>
        <dbReference type="EC" id="1.1.1.44"/>
    </reaction>
</comment>
<sequence>MKGDIGVIGLAVMGQNLILNMNDCGFKVVAYNRTIGKVDEFLNGAAKGTDIVGAYSLQDLVDKLAKPRKIMMMVRAGSVVDDFIEQLLPLLEEGDIIIDGGNANYPDTTRRTHYLAEKGILFVGAGVSGGEEGARHGPSIMPGGDKRAWEAVKPIFQAIAAKTPQGEPCCDWVGRDGAGHFVKMVHNGIEYGDMQLICEAYQFMKDGLGLSYDEMHRVFTAWNKTELDSYLIEITAAILGYKDEGGEPLVEKILDTAGQKGTGKWTGINALDLGIPLTLISEAVFARCVSSFKEQRVQTGKLFARTVTPVEGGKQEWVEALRQALLASKIISYAQGFMLIREAGESYGWDLDYGNTALLWREGCIIRSAFLSNIRDAYENNPRFGVLGYGSVFQKYFGKLPAGVAQGGCQGGRMRHPYALHGFGDYVLGRLHDRTSACQPLAGTARLLRRAHLRTHRQTARRVFPYQLDGQGRRYRFDNLRYLIPLPKCRPNRSDGICFAGNRKMFQWLYDVLWLLAPIWIRRYLDKRSGSAPAYRAHRDERFGKPYPNPVTGAVWIHAVSVGETRAAQPLIRELRQRFPDAPLLMTQMTPTGRETAQVLFPDAQCRYLPYDKKTWVRQFLREHRPMFGILMETEIWPNLMTECRKSGVPLFLANARLSEKSLNGYLKVRRLIRPAAASLTGCLAQTEADAARLAKLGAASVQVCGNTKYDLMPSEQMKTLAGQFEKRIGGRPVAVCGSTRVYRGEDEAEKLLAAWQQYRGDALLVVVPRHPEHFQTVFETAKRFGFKVQRRSDGLPVEPDTQVWIGDSMGELYAYYLCADVAFVGGSLVDSGCQNIIEPLSCGVPTIFGFSTYNFSEACRHALASGAAVRVESADAWREAVEKTLSSEGGGMQMQAHVDGFIAQHRGAGARIAEAVREAVCGHRGR</sequence>
<protein>
    <recommendedName>
        <fullName evidence="12">6-phosphogluconate dehydrogenase, decarboxylating</fullName>
        <ecNumber evidence="12">1.1.1.44</ecNumber>
    </recommendedName>
</protein>
<keyword evidence="8 12" id="KW-0311">Gluconate utilization</keyword>
<comment type="function">
    <text evidence="1">Catalyzes the oxidative decarboxylation of 6-phosphogluconate to ribulose 5-phosphate and CO(2), with concomitant reduction of NADP to NADPH.</text>
</comment>
<dbReference type="InterPro" id="IPR006114">
    <property type="entry name" value="6PGDH_C"/>
</dbReference>
<dbReference type="Gene3D" id="3.40.50.11720">
    <property type="entry name" value="3-Deoxy-D-manno-octulosonic-acid transferase, N-terminal domain"/>
    <property type="match status" value="1"/>
</dbReference>
<dbReference type="InterPro" id="IPR007507">
    <property type="entry name" value="Glycos_transf_N"/>
</dbReference>
<evidence type="ECO:0000256" key="8">
    <source>
        <dbReference type="ARBA" id="ARBA00023064"/>
    </source>
</evidence>
<dbReference type="Gene3D" id="1.10.1040.10">
    <property type="entry name" value="N-(1-d-carboxylethyl)-l-norvaline Dehydrogenase, domain 2"/>
    <property type="match status" value="1"/>
</dbReference>
<reference evidence="14" key="1">
    <citation type="journal article" date="2008" name="Proc. Natl. Acad. Sci. U.S.A.">
        <title>Whole-genome comparison of disease and carriage strains provides insights into virulence evolution in Neisseria meningitidis.</title>
        <authorList>
            <person name="Schoen C."/>
            <person name="Blom J."/>
            <person name="Claus H."/>
            <person name="Schramm-Glueck A."/>
            <person name="Brandt P."/>
            <person name="Mueller T."/>
            <person name="Goesmann A."/>
            <person name="Joseph B."/>
            <person name="Konietzny S."/>
            <person name="Kurzai O."/>
            <person name="Schmitt C."/>
            <person name="Friedrich T."/>
            <person name="Linke B."/>
            <person name="Vogel U."/>
            <person name="Frosch M."/>
        </authorList>
    </citation>
    <scope>NUCLEOTIDE SEQUENCE</scope>
    <source>
        <strain evidence="14">Alpha275</strain>
    </source>
</reference>
<comment type="pathway">
    <text evidence="2">Bacterial outer membrane biogenesis; LPS core biosynthesis.</text>
</comment>
<dbReference type="SUPFAM" id="SSF51735">
    <property type="entry name" value="NAD(P)-binding Rossmann-fold domains"/>
    <property type="match status" value="1"/>
</dbReference>
<evidence type="ECO:0000259" key="13">
    <source>
        <dbReference type="SMART" id="SM01350"/>
    </source>
</evidence>
<evidence type="ECO:0000256" key="1">
    <source>
        <dbReference type="ARBA" id="ARBA00002526"/>
    </source>
</evidence>
<keyword evidence="12" id="KW-0521">NADP</keyword>
<proteinExistence type="inferred from homology"/>
<accession>C6SGH7</accession>
<dbReference type="FunFam" id="3.40.50.2000:FF:000269">
    <property type="entry name" value="3-deoxy-D-manno-octulosonic acid transferase"/>
    <property type="match status" value="1"/>
</dbReference>
<evidence type="ECO:0000313" key="14">
    <source>
        <dbReference type="EMBL" id="CBA03971.1"/>
    </source>
</evidence>
<comment type="subunit">
    <text evidence="5">Homodimer.</text>
</comment>
<dbReference type="GO" id="GO:0050661">
    <property type="term" value="F:NADP binding"/>
    <property type="evidence" value="ECO:0007669"/>
    <property type="project" value="InterPro"/>
</dbReference>
<dbReference type="FunFam" id="1.10.1040.10:FF:000002">
    <property type="entry name" value="6-phosphogluconate dehydrogenase, decarboxylating"/>
    <property type="match status" value="1"/>
</dbReference>
<dbReference type="InterPro" id="IPR006184">
    <property type="entry name" value="6PGdom_BS"/>
</dbReference>